<dbReference type="Proteomes" id="UP001367508">
    <property type="component" value="Unassembled WGS sequence"/>
</dbReference>
<sequence>MSRRHSDSKRRHSRFDPQPSPKRYRRDGKQERERVTSGSNVENGEQRHHRDDALPHEAPLSKQQSGSLHKDTDNKPNNHYEPPKHTPHPTQVPRSLSYFQHDERGGAGQAGQSSGQRKAGERGWWKDSKHQHNERAETGHRREQKDEQSQVKQDDNTFQRRDGFSERKDNPPPTSRKRPAFREKKITVDSADANPAATVAVKSSQINHPPERNGRKEERNSNPHHLDRPEKQFADNRVPNKGEARRDGFPSRGRYGGNANYRGRDKFDGRQGYRPSKTQTEKWKHDLYQEVSKDPIPQNEDDQIAKLEALLAS</sequence>
<proteinExistence type="predicted"/>
<gene>
    <name evidence="2" type="ORF">VNO77_41709</name>
</gene>
<feature type="region of interest" description="Disordered" evidence="1">
    <location>
        <begin position="1"/>
        <end position="286"/>
    </location>
</feature>
<keyword evidence="3" id="KW-1185">Reference proteome</keyword>
<dbReference type="EMBL" id="JAYMYQ010000010">
    <property type="protein sequence ID" value="KAK7308113.1"/>
    <property type="molecule type" value="Genomic_DNA"/>
</dbReference>
<dbReference type="PANTHER" id="PTHR36364">
    <property type="entry name" value="OS03G0203000 PROTEIN"/>
    <property type="match status" value="1"/>
</dbReference>
<organism evidence="2 3">
    <name type="scientific">Canavalia gladiata</name>
    <name type="common">Sword bean</name>
    <name type="synonym">Dolichos gladiatus</name>
    <dbReference type="NCBI Taxonomy" id="3824"/>
    <lineage>
        <taxon>Eukaryota</taxon>
        <taxon>Viridiplantae</taxon>
        <taxon>Streptophyta</taxon>
        <taxon>Embryophyta</taxon>
        <taxon>Tracheophyta</taxon>
        <taxon>Spermatophyta</taxon>
        <taxon>Magnoliopsida</taxon>
        <taxon>eudicotyledons</taxon>
        <taxon>Gunneridae</taxon>
        <taxon>Pentapetalae</taxon>
        <taxon>rosids</taxon>
        <taxon>fabids</taxon>
        <taxon>Fabales</taxon>
        <taxon>Fabaceae</taxon>
        <taxon>Papilionoideae</taxon>
        <taxon>50 kb inversion clade</taxon>
        <taxon>NPAAA clade</taxon>
        <taxon>indigoferoid/millettioid clade</taxon>
        <taxon>Phaseoleae</taxon>
        <taxon>Canavalia</taxon>
    </lineage>
</organism>
<comment type="caution">
    <text evidence="2">The sequence shown here is derived from an EMBL/GenBank/DDBJ whole genome shotgun (WGS) entry which is preliminary data.</text>
</comment>
<accession>A0AAN9K1C9</accession>
<dbReference type="AlphaFoldDB" id="A0AAN9K1C9"/>
<evidence type="ECO:0000256" key="1">
    <source>
        <dbReference type="SAM" id="MobiDB-lite"/>
    </source>
</evidence>
<feature type="compositionally biased region" description="Basic and acidic residues" evidence="1">
    <location>
        <begin position="118"/>
        <end position="170"/>
    </location>
</feature>
<feature type="compositionally biased region" description="Basic and acidic residues" evidence="1">
    <location>
        <begin position="209"/>
        <end position="249"/>
    </location>
</feature>
<feature type="compositionally biased region" description="Basic residues" evidence="1">
    <location>
        <begin position="1"/>
        <end position="13"/>
    </location>
</feature>
<dbReference type="PANTHER" id="PTHR36364:SF1">
    <property type="entry name" value="OS03G0203000 PROTEIN"/>
    <property type="match status" value="1"/>
</dbReference>
<feature type="compositionally biased region" description="Polar residues" evidence="1">
    <location>
        <begin position="88"/>
        <end position="98"/>
    </location>
</feature>
<name>A0AAN9K1C9_CANGL</name>
<protein>
    <submittedName>
        <fullName evidence="2">Uncharacterized protein</fullName>
    </submittedName>
</protein>
<feature type="compositionally biased region" description="Basic and acidic residues" evidence="1">
    <location>
        <begin position="262"/>
        <end position="271"/>
    </location>
</feature>
<reference evidence="2 3" key="1">
    <citation type="submission" date="2024-01" db="EMBL/GenBank/DDBJ databases">
        <title>The genomes of 5 underutilized Papilionoideae crops provide insights into root nodulation and disease resistanc.</title>
        <authorList>
            <person name="Jiang F."/>
        </authorList>
    </citation>
    <scope>NUCLEOTIDE SEQUENCE [LARGE SCALE GENOMIC DNA]</scope>
    <source>
        <strain evidence="2">LVBAO_FW01</strain>
        <tissue evidence="2">Leaves</tissue>
    </source>
</reference>
<feature type="compositionally biased region" description="Basic and acidic residues" evidence="1">
    <location>
        <begin position="68"/>
        <end position="84"/>
    </location>
</feature>
<feature type="compositionally biased region" description="Basic and acidic residues" evidence="1">
    <location>
        <begin position="44"/>
        <end position="55"/>
    </location>
</feature>
<evidence type="ECO:0000313" key="2">
    <source>
        <dbReference type="EMBL" id="KAK7308113.1"/>
    </source>
</evidence>
<evidence type="ECO:0000313" key="3">
    <source>
        <dbReference type="Proteomes" id="UP001367508"/>
    </source>
</evidence>